<name>A0ABV5KBP3_9ACTN</name>
<accession>A0ABV5KBP3</accession>
<dbReference type="Proteomes" id="UP001589750">
    <property type="component" value="Unassembled WGS sequence"/>
</dbReference>
<feature type="transmembrane region" description="Helical" evidence="1">
    <location>
        <begin position="79"/>
        <end position="96"/>
    </location>
</feature>
<dbReference type="InterPro" id="IPR006976">
    <property type="entry name" value="VanZ-like"/>
</dbReference>
<dbReference type="InterPro" id="IPR053150">
    <property type="entry name" value="Teicoplanin_resist-assoc"/>
</dbReference>
<proteinExistence type="predicted"/>
<keyword evidence="1" id="KW-0812">Transmembrane</keyword>
<feature type="transmembrane region" description="Helical" evidence="1">
    <location>
        <begin position="55"/>
        <end position="72"/>
    </location>
</feature>
<dbReference type="PANTHER" id="PTHR36834">
    <property type="entry name" value="MEMBRANE PROTEIN-RELATED"/>
    <property type="match status" value="1"/>
</dbReference>
<feature type="domain" description="VanZ-like" evidence="2">
    <location>
        <begin position="11"/>
        <end position="123"/>
    </location>
</feature>
<keyword evidence="1" id="KW-0472">Membrane</keyword>
<keyword evidence="4" id="KW-1185">Reference proteome</keyword>
<dbReference type="Pfam" id="PF04892">
    <property type="entry name" value="VanZ"/>
    <property type="match status" value="1"/>
</dbReference>
<evidence type="ECO:0000313" key="4">
    <source>
        <dbReference type="Proteomes" id="UP001589750"/>
    </source>
</evidence>
<keyword evidence="1" id="KW-1133">Transmembrane helix</keyword>
<evidence type="ECO:0000313" key="3">
    <source>
        <dbReference type="EMBL" id="MFB9314156.1"/>
    </source>
</evidence>
<sequence>MHRPVALVLVALYSLLVVHLTLTDPSQGSWAFDLADRVATRVSGGRLTWTETEVLANVALFVPLGFLLAIGLGRVWPAVTLCLLASALVEYAQLRVVTSRVPTIDDVVHNTMGGVIGALLAGVLMVAARPTPRAVRSRT</sequence>
<organism evidence="3 4">
    <name type="scientific">Nocardioides plantarum</name>
    <dbReference type="NCBI Taxonomy" id="29299"/>
    <lineage>
        <taxon>Bacteria</taxon>
        <taxon>Bacillati</taxon>
        <taxon>Actinomycetota</taxon>
        <taxon>Actinomycetes</taxon>
        <taxon>Propionibacteriales</taxon>
        <taxon>Nocardioidaceae</taxon>
        <taxon>Nocardioides</taxon>
    </lineage>
</organism>
<protein>
    <submittedName>
        <fullName evidence="3">VanZ family protein</fullName>
    </submittedName>
</protein>
<feature type="transmembrane region" description="Helical" evidence="1">
    <location>
        <begin position="108"/>
        <end position="128"/>
    </location>
</feature>
<evidence type="ECO:0000259" key="2">
    <source>
        <dbReference type="Pfam" id="PF04892"/>
    </source>
</evidence>
<dbReference type="EMBL" id="JBHMDG010000016">
    <property type="protein sequence ID" value="MFB9314156.1"/>
    <property type="molecule type" value="Genomic_DNA"/>
</dbReference>
<dbReference type="PANTHER" id="PTHR36834:SF1">
    <property type="entry name" value="INTEGRAL MEMBRANE PROTEIN"/>
    <property type="match status" value="1"/>
</dbReference>
<comment type="caution">
    <text evidence="3">The sequence shown here is derived from an EMBL/GenBank/DDBJ whole genome shotgun (WGS) entry which is preliminary data.</text>
</comment>
<gene>
    <name evidence="3" type="ORF">ACFFRI_13970</name>
</gene>
<reference evidence="3 4" key="1">
    <citation type="submission" date="2024-09" db="EMBL/GenBank/DDBJ databases">
        <authorList>
            <person name="Sun Q."/>
            <person name="Mori K."/>
        </authorList>
    </citation>
    <scope>NUCLEOTIDE SEQUENCE [LARGE SCALE GENOMIC DNA]</scope>
    <source>
        <strain evidence="3 4">JCM 9626</strain>
    </source>
</reference>
<evidence type="ECO:0000256" key="1">
    <source>
        <dbReference type="SAM" id="Phobius"/>
    </source>
</evidence>
<dbReference type="RefSeq" id="WP_140010318.1">
    <property type="nucleotide sequence ID" value="NZ_JBHMDG010000016.1"/>
</dbReference>